<name>A0A6J7P9N0_9ZZZZ</name>
<organism evidence="2">
    <name type="scientific">freshwater metagenome</name>
    <dbReference type="NCBI Taxonomy" id="449393"/>
    <lineage>
        <taxon>unclassified sequences</taxon>
        <taxon>metagenomes</taxon>
        <taxon>ecological metagenomes</taxon>
    </lineage>
</organism>
<evidence type="ECO:0000313" key="2">
    <source>
        <dbReference type="EMBL" id="CAB5001728.1"/>
    </source>
</evidence>
<gene>
    <name evidence="1" type="ORF">UFOPK3773_01581</name>
    <name evidence="2" type="ORF">UFOPK3992_00688</name>
</gene>
<dbReference type="InterPro" id="IPR044859">
    <property type="entry name" value="Allene_oxi_cyc_Dirigent"/>
</dbReference>
<dbReference type="EMBL" id="CAFBOZ010000080">
    <property type="protein sequence ID" value="CAB5001728.1"/>
    <property type="molecule type" value="Genomic_DNA"/>
</dbReference>
<proteinExistence type="predicted"/>
<accession>A0A6J7P9N0</accession>
<dbReference type="Gene3D" id="2.40.480.10">
    <property type="entry name" value="Allene oxide cyclase-like"/>
    <property type="match status" value="2"/>
</dbReference>
<protein>
    <submittedName>
        <fullName evidence="2">Unannotated protein</fullName>
    </submittedName>
</protein>
<reference evidence="2" key="1">
    <citation type="submission" date="2020-05" db="EMBL/GenBank/DDBJ databases">
        <authorList>
            <person name="Chiriac C."/>
            <person name="Salcher M."/>
            <person name="Ghai R."/>
            <person name="Kavagutti S V."/>
        </authorList>
    </citation>
    <scope>NUCLEOTIDE SEQUENCE</scope>
</reference>
<sequence>MSRVGSSRTRAVVLGLSSVMVGLSVGAVPAAQAAGVPQPIARPAHMGADRPVLGGSHGRRDHRVVSYITFTGRQVVDTGPVGSSTGDLTFTNGSFSLRRNGPAVGDFFVRIQVLVPDTGSGREQRDTLLNVTLPDGTLMARAIQNDPTAAPPDRDTDMVVLGGTGAYEGVRGVVSLHPVARGVYRLTWEFAAEGTSAGAHVESITVNRRHIAAFEQSFGDSPATYSVIGLEDELSGRGRAGRQGSATCGATSSVRSGIGRPIADTWVCQYRLKGGSILVASMRQTSAGVQPATHFVDAIVGGTGRYLGATGVDIVDELSGDRAVVEFRVTIPRRGKPAAASFDGWRERSTVSGVTLFDEAGVAVLTAQSVGEQFADSSLGESIGISPSVYIVFDSPSACRVVGEYVFKFPGGSIFATHAQTLSSGCADARTRTLVVTGGTGIYASARGTVTLDEAAVVEGAVRFSLRF</sequence>
<dbReference type="AlphaFoldDB" id="A0A6J7P9N0"/>
<dbReference type="EMBL" id="CAFBNF010000198">
    <property type="protein sequence ID" value="CAB4954116.1"/>
    <property type="molecule type" value="Genomic_DNA"/>
</dbReference>
<evidence type="ECO:0000313" key="1">
    <source>
        <dbReference type="EMBL" id="CAB4954116.1"/>
    </source>
</evidence>